<dbReference type="VEuPathDB" id="TrichDB:TRFO_40423"/>
<dbReference type="PROSITE" id="PS00108">
    <property type="entry name" value="PROTEIN_KINASE_ST"/>
    <property type="match status" value="1"/>
</dbReference>
<evidence type="ECO:0000256" key="2">
    <source>
        <dbReference type="ARBA" id="ARBA00022679"/>
    </source>
</evidence>
<name>A0A1J4J6I2_9EUKA</name>
<dbReference type="PANTHER" id="PTHR24346:SF82">
    <property type="entry name" value="KP78A-RELATED"/>
    <property type="match status" value="1"/>
</dbReference>
<keyword evidence="2" id="KW-0808">Transferase</keyword>
<reference evidence="9" key="1">
    <citation type="submission" date="2016-10" db="EMBL/GenBank/DDBJ databases">
        <authorList>
            <person name="Benchimol M."/>
            <person name="Almeida L.G."/>
            <person name="Vasconcelos A.T."/>
            <person name="Perreira-Neves A."/>
            <person name="Rosa I.A."/>
            <person name="Tasca T."/>
            <person name="Bogo M.R."/>
            <person name="de Souza W."/>
        </authorList>
    </citation>
    <scope>NUCLEOTIDE SEQUENCE [LARGE SCALE GENOMIC DNA]</scope>
    <source>
        <strain evidence="9">K</strain>
    </source>
</reference>
<dbReference type="PROSITE" id="PS50011">
    <property type="entry name" value="PROTEIN_KINASE_DOM"/>
    <property type="match status" value="1"/>
</dbReference>
<dbReference type="FunFam" id="3.30.200.20:FF:000042">
    <property type="entry name" value="Aurora kinase A"/>
    <property type="match status" value="1"/>
</dbReference>
<keyword evidence="1 7" id="KW-0723">Serine/threonine-protein kinase</keyword>
<accession>A0A1J4J6I2</accession>
<sequence length="213" mass="24769">MSLAPDTVINGYIFIRKLGSGAFASVWLAKHQITKLEVAIKAIERASIKTKDMKTRFEREISLLKKMHHPFIIEFIDAFDNDEYHFIAMEYAENGSILEYVNSKCGLAEAHARIYFSELIFALEYLHLDQFIAHRDLKSENVLLDRYNNIRIIDFGLSNQFSETQPNLKTKCGSPGMLFMILNMIFFRLAHQFMNVHFCDSLELFLLLYNNIV</sequence>
<keyword evidence="10" id="KW-1185">Reference proteome</keyword>
<feature type="binding site" evidence="6">
    <location>
        <position position="41"/>
    </location>
    <ligand>
        <name>ATP</name>
        <dbReference type="ChEBI" id="CHEBI:30616"/>
    </ligand>
</feature>
<evidence type="ECO:0000256" key="4">
    <source>
        <dbReference type="ARBA" id="ARBA00022777"/>
    </source>
</evidence>
<dbReference type="RefSeq" id="XP_068346404.1">
    <property type="nucleotide sequence ID" value="XM_068513195.1"/>
</dbReference>
<dbReference type="InterPro" id="IPR011009">
    <property type="entry name" value="Kinase-like_dom_sf"/>
</dbReference>
<dbReference type="Pfam" id="PF00069">
    <property type="entry name" value="Pkinase"/>
    <property type="match status" value="1"/>
</dbReference>
<dbReference type="GO" id="GO:0005737">
    <property type="term" value="C:cytoplasm"/>
    <property type="evidence" value="ECO:0007669"/>
    <property type="project" value="TreeGrafter"/>
</dbReference>
<protein>
    <recommendedName>
        <fullName evidence="8">Protein kinase domain-containing protein</fullName>
    </recommendedName>
</protein>
<proteinExistence type="inferred from homology"/>
<evidence type="ECO:0000256" key="1">
    <source>
        <dbReference type="ARBA" id="ARBA00022527"/>
    </source>
</evidence>
<evidence type="ECO:0000256" key="3">
    <source>
        <dbReference type="ARBA" id="ARBA00022741"/>
    </source>
</evidence>
<comment type="caution">
    <text evidence="9">The sequence shown here is derived from an EMBL/GenBank/DDBJ whole genome shotgun (WGS) entry which is preliminary data.</text>
</comment>
<dbReference type="SMART" id="SM00220">
    <property type="entry name" value="S_TKc"/>
    <property type="match status" value="1"/>
</dbReference>
<dbReference type="GeneID" id="94847899"/>
<evidence type="ECO:0000313" key="9">
    <source>
        <dbReference type="EMBL" id="OHS93267.1"/>
    </source>
</evidence>
<keyword evidence="4" id="KW-0418">Kinase</keyword>
<dbReference type="GO" id="GO:0005524">
    <property type="term" value="F:ATP binding"/>
    <property type="evidence" value="ECO:0007669"/>
    <property type="project" value="UniProtKB-UniRule"/>
</dbReference>
<dbReference type="GO" id="GO:0035556">
    <property type="term" value="P:intracellular signal transduction"/>
    <property type="evidence" value="ECO:0007669"/>
    <property type="project" value="TreeGrafter"/>
</dbReference>
<keyword evidence="3 6" id="KW-0547">Nucleotide-binding</keyword>
<comment type="similarity">
    <text evidence="7">Belongs to the protein kinase superfamily.</text>
</comment>
<dbReference type="InterPro" id="IPR017441">
    <property type="entry name" value="Protein_kinase_ATP_BS"/>
</dbReference>
<evidence type="ECO:0000259" key="8">
    <source>
        <dbReference type="PROSITE" id="PS50011"/>
    </source>
</evidence>
<dbReference type="InterPro" id="IPR008271">
    <property type="entry name" value="Ser/Thr_kinase_AS"/>
</dbReference>
<evidence type="ECO:0000313" key="10">
    <source>
        <dbReference type="Proteomes" id="UP000179807"/>
    </source>
</evidence>
<dbReference type="PANTHER" id="PTHR24346">
    <property type="entry name" value="MAP/MICROTUBULE AFFINITY-REGULATING KINASE"/>
    <property type="match status" value="1"/>
</dbReference>
<dbReference type="EMBL" id="MLAK01001416">
    <property type="protein sequence ID" value="OHS93267.1"/>
    <property type="molecule type" value="Genomic_DNA"/>
</dbReference>
<organism evidence="9 10">
    <name type="scientific">Tritrichomonas foetus</name>
    <dbReference type="NCBI Taxonomy" id="1144522"/>
    <lineage>
        <taxon>Eukaryota</taxon>
        <taxon>Metamonada</taxon>
        <taxon>Parabasalia</taxon>
        <taxon>Tritrichomonadida</taxon>
        <taxon>Tritrichomonadidae</taxon>
        <taxon>Tritrichomonas</taxon>
    </lineage>
</organism>
<evidence type="ECO:0000256" key="7">
    <source>
        <dbReference type="RuleBase" id="RU000304"/>
    </source>
</evidence>
<dbReference type="SUPFAM" id="SSF56112">
    <property type="entry name" value="Protein kinase-like (PK-like)"/>
    <property type="match status" value="1"/>
</dbReference>
<dbReference type="OrthoDB" id="69842at2759"/>
<dbReference type="GO" id="GO:0004674">
    <property type="term" value="F:protein serine/threonine kinase activity"/>
    <property type="evidence" value="ECO:0007669"/>
    <property type="project" value="UniProtKB-KW"/>
</dbReference>
<dbReference type="PROSITE" id="PS00107">
    <property type="entry name" value="PROTEIN_KINASE_ATP"/>
    <property type="match status" value="1"/>
</dbReference>
<dbReference type="Proteomes" id="UP000179807">
    <property type="component" value="Unassembled WGS sequence"/>
</dbReference>
<gene>
    <name evidence="9" type="ORF">TRFO_40423</name>
</gene>
<dbReference type="InterPro" id="IPR000719">
    <property type="entry name" value="Prot_kinase_dom"/>
</dbReference>
<dbReference type="AlphaFoldDB" id="A0A1J4J6I2"/>
<dbReference type="Gene3D" id="1.10.510.10">
    <property type="entry name" value="Transferase(Phosphotransferase) domain 1"/>
    <property type="match status" value="1"/>
</dbReference>
<keyword evidence="5 6" id="KW-0067">ATP-binding</keyword>
<feature type="domain" description="Protein kinase" evidence="8">
    <location>
        <begin position="12"/>
        <end position="213"/>
    </location>
</feature>
<evidence type="ECO:0000256" key="5">
    <source>
        <dbReference type="ARBA" id="ARBA00022840"/>
    </source>
</evidence>
<evidence type="ECO:0000256" key="6">
    <source>
        <dbReference type="PROSITE-ProRule" id="PRU10141"/>
    </source>
</evidence>